<dbReference type="InterPro" id="IPR025048">
    <property type="entry name" value="DUF3987"/>
</dbReference>
<feature type="compositionally biased region" description="Acidic residues" evidence="1">
    <location>
        <begin position="343"/>
        <end position="352"/>
    </location>
</feature>
<dbReference type="InterPro" id="IPR015330">
    <property type="entry name" value="DNA_primase/pol_bifunc_N"/>
</dbReference>
<accession>A0ABS9QK20</accession>
<dbReference type="Proteomes" id="UP001201701">
    <property type="component" value="Unassembled WGS sequence"/>
</dbReference>
<name>A0ABS9QK20_9HYPH</name>
<proteinExistence type="predicted"/>
<protein>
    <submittedName>
        <fullName evidence="3">Bifunctional DNA primase/polymerase</fullName>
    </submittedName>
</protein>
<comment type="caution">
    <text evidence="3">The sequence shown here is derived from an EMBL/GenBank/DDBJ whole genome shotgun (WGS) entry which is preliminary data.</text>
</comment>
<dbReference type="SMART" id="SM00943">
    <property type="entry name" value="Prim-Pol"/>
    <property type="match status" value="1"/>
</dbReference>
<dbReference type="Pfam" id="PF13148">
    <property type="entry name" value="DUF3987"/>
    <property type="match status" value="1"/>
</dbReference>
<evidence type="ECO:0000259" key="2">
    <source>
        <dbReference type="SMART" id="SM00943"/>
    </source>
</evidence>
<organism evidence="3 4">
    <name type="scientific">Mesorhizobium retamae</name>
    <dbReference type="NCBI Taxonomy" id="2912854"/>
    <lineage>
        <taxon>Bacteria</taxon>
        <taxon>Pseudomonadati</taxon>
        <taxon>Pseudomonadota</taxon>
        <taxon>Alphaproteobacteria</taxon>
        <taxon>Hyphomicrobiales</taxon>
        <taxon>Phyllobacteriaceae</taxon>
        <taxon>Mesorhizobium</taxon>
    </lineage>
</organism>
<feature type="domain" description="DNA primase/polymerase bifunctional N-terminal" evidence="2">
    <location>
        <begin position="8"/>
        <end position="191"/>
    </location>
</feature>
<dbReference type="SUPFAM" id="SSF56747">
    <property type="entry name" value="Prim-pol domain"/>
    <property type="match status" value="1"/>
</dbReference>
<dbReference type="Pfam" id="PF09250">
    <property type="entry name" value="Prim-Pol"/>
    <property type="match status" value="1"/>
</dbReference>
<dbReference type="EMBL" id="JAKREW010000020">
    <property type="protein sequence ID" value="MCG7507081.1"/>
    <property type="molecule type" value="Genomic_DNA"/>
</dbReference>
<reference evidence="3 4" key="1">
    <citation type="submission" date="2022-02" db="EMBL/GenBank/DDBJ databases">
        <title>Draft genome sequence of Mezorhizobium retamae strain IRAMC:0171 isolated from Retama raetam nodules.</title>
        <authorList>
            <person name="Bengaied R."/>
            <person name="Sbissi I."/>
            <person name="Huber K."/>
            <person name="Ghodbane F."/>
            <person name="Nouioui I."/>
            <person name="Tarhouni M."/>
            <person name="Gtari M."/>
        </authorList>
    </citation>
    <scope>NUCLEOTIDE SEQUENCE [LARGE SCALE GENOMIC DNA]</scope>
    <source>
        <strain evidence="3 4">IRAMC:0171</strain>
    </source>
</reference>
<gene>
    <name evidence="3" type="ORF">L4923_18795</name>
</gene>
<feature type="region of interest" description="Disordered" evidence="1">
    <location>
        <begin position="326"/>
        <end position="352"/>
    </location>
</feature>
<evidence type="ECO:0000256" key="1">
    <source>
        <dbReference type="SAM" id="MobiDB-lite"/>
    </source>
</evidence>
<dbReference type="RefSeq" id="WP_239367887.1">
    <property type="nucleotide sequence ID" value="NZ_JAKREW010000020.1"/>
</dbReference>
<evidence type="ECO:0000313" key="4">
    <source>
        <dbReference type="Proteomes" id="UP001201701"/>
    </source>
</evidence>
<dbReference type="CDD" id="cd04859">
    <property type="entry name" value="Prim_Pol"/>
    <property type="match status" value="1"/>
</dbReference>
<evidence type="ECO:0000313" key="3">
    <source>
        <dbReference type="EMBL" id="MCG7507081.1"/>
    </source>
</evidence>
<sequence length="781" mass="85096">MTTPRDVALSYAGANVPVFPCREADETTNEFDPETGEIIVLKAKTPRLSNGFKGATLSPRIINILWERNPGSMIGSPTGEQLGAWVLDIDVHKDDDGNIINGYETLAALEEKHGALPATATAKTAGGGEHRFFKHNQGIRNRGGLGRGLDVRSSGGYVVMPGSRTADGREYVWVDYDGEGLPPLAEAPDWLLGLVLPKQAPTICGNYTYTPGENTVYVERAVEAELRELATAQQGGRGEAVNRSAFNLGTLVGAGALSRSEAEHGLYDAAYANGVVAKDGEREIRAKIRRGLDAGIKQPRAIPQPEYQDDGTRDVDITPMVERALAKQKRAAQPVADTPAPEPEPEHEEDEHTLDYKLEAISDLEALTRPGGLVEDIIDWIVSSSEQPCRALALAAALPLVASLAGSRFSTGGRDTRPNIYTVALAESGFGKEHARSQIKRLLMASQGVFERFGGPARIMSASALREVLEENQSVNCQIDEFGGFIRDITDRKAGSHQRAISTDLRDYYSASSTYFEGAAYRGSPPKRIYNPNLCIHGTSTPEQFWSALSSASAEDGLLPRLVLFHVTGSRPDPVKPKRDVRWVPHDILMKMADVAGIDVAKQRGNLAKAKIKVAPFGENKPYVVPWTEDAVGLFASVKESIDERSRKVNPESRPFMQRILENAIKLALIVSVGTNPETPEISEANIEWAATLAWTCAASMLAEVEDRLSDNQREANYKRIAGLIRSAGKKGITRGRLADRLKAIDARQRDEILKDLMAAGKAMEVELETKGRSSKRLVWC</sequence>
<keyword evidence="4" id="KW-1185">Reference proteome</keyword>